<feature type="transmembrane region" description="Helical" evidence="1">
    <location>
        <begin position="36"/>
        <end position="57"/>
    </location>
</feature>
<reference evidence="2 3" key="1">
    <citation type="submission" date="2024-07" db="EMBL/GenBank/DDBJ databases">
        <authorList>
            <person name="Lee S."/>
            <person name="Kang M."/>
        </authorList>
    </citation>
    <scope>NUCLEOTIDE SEQUENCE [LARGE SCALE GENOMIC DNA]</scope>
    <source>
        <strain evidence="2 3">DS6</strain>
    </source>
</reference>
<keyword evidence="1" id="KW-1133">Transmembrane helix</keyword>
<comment type="caution">
    <text evidence="2">The sequence shown here is derived from an EMBL/GenBank/DDBJ whole genome shotgun (WGS) entry which is preliminary data.</text>
</comment>
<dbReference type="EMBL" id="JBFPJR010000003">
    <property type="protein sequence ID" value="MEX0426396.1"/>
    <property type="molecule type" value="Genomic_DNA"/>
</dbReference>
<dbReference type="RefSeq" id="WP_367991064.1">
    <property type="nucleotide sequence ID" value="NZ_JBFPJR010000003.1"/>
</dbReference>
<dbReference type="Proteomes" id="UP001556631">
    <property type="component" value="Unassembled WGS sequence"/>
</dbReference>
<evidence type="ECO:0000313" key="2">
    <source>
        <dbReference type="EMBL" id="MEX0426396.1"/>
    </source>
</evidence>
<feature type="transmembrane region" description="Helical" evidence="1">
    <location>
        <begin position="12"/>
        <end position="30"/>
    </location>
</feature>
<name>A0ABV3STY1_9ACTN</name>
<keyword evidence="1" id="KW-0812">Transmembrane</keyword>
<keyword evidence="1" id="KW-0472">Membrane</keyword>
<evidence type="ECO:0008006" key="4">
    <source>
        <dbReference type="Google" id="ProtNLM"/>
    </source>
</evidence>
<sequence>MFGRLPALHQALVILVGLAVGAVGGFWAARAAELPFGGSVGAGVGAALGILLAYAAVREPHHEHPHRMRVRRH</sequence>
<proteinExistence type="predicted"/>
<keyword evidence="3" id="KW-1185">Reference proteome</keyword>
<protein>
    <recommendedName>
        <fullName evidence="4">Glycine zipper domain-containing protein</fullName>
    </recommendedName>
</protein>
<organism evidence="2 3">
    <name type="scientific">Nocardioides eburneus</name>
    <dbReference type="NCBI Taxonomy" id="3231482"/>
    <lineage>
        <taxon>Bacteria</taxon>
        <taxon>Bacillati</taxon>
        <taxon>Actinomycetota</taxon>
        <taxon>Actinomycetes</taxon>
        <taxon>Propionibacteriales</taxon>
        <taxon>Nocardioidaceae</taxon>
        <taxon>Nocardioides</taxon>
    </lineage>
</organism>
<evidence type="ECO:0000313" key="3">
    <source>
        <dbReference type="Proteomes" id="UP001556631"/>
    </source>
</evidence>
<evidence type="ECO:0000256" key="1">
    <source>
        <dbReference type="SAM" id="Phobius"/>
    </source>
</evidence>
<accession>A0ABV3STY1</accession>
<gene>
    <name evidence="2" type="ORF">AB3X52_02105</name>
</gene>